<dbReference type="Gene3D" id="1.10.510.10">
    <property type="entry name" value="Transferase(Phosphotransferase) domain 1"/>
    <property type="match status" value="1"/>
</dbReference>
<dbReference type="EMBL" id="JBBWWR010000016">
    <property type="protein sequence ID" value="KAK8948007.1"/>
    <property type="molecule type" value="Genomic_DNA"/>
</dbReference>
<accession>A0ABR2LS21</accession>
<dbReference type="PROSITE" id="PS50011">
    <property type="entry name" value="PROTEIN_KINASE_DOM"/>
    <property type="match status" value="1"/>
</dbReference>
<evidence type="ECO:0000313" key="2">
    <source>
        <dbReference type="EMBL" id="KAK8948007.1"/>
    </source>
</evidence>
<feature type="domain" description="Protein kinase" evidence="1">
    <location>
        <begin position="1"/>
        <end position="79"/>
    </location>
</feature>
<keyword evidence="2" id="KW-0418">Kinase</keyword>
<dbReference type="PANTHER" id="PTHR48011:SF4">
    <property type="entry name" value="MITOGEN-ACTIVATED PROTEIN KINASE KINASE KINASE 19"/>
    <property type="match status" value="1"/>
</dbReference>
<comment type="caution">
    <text evidence="2">The sequence shown here is derived from an EMBL/GenBank/DDBJ whole genome shotgun (WGS) entry which is preliminary data.</text>
</comment>
<sequence>MYMAPEAVRGEEQGMPVDVWALGCAVIEMATGRPPWPDVANEAEGIRRIGFFGDVPVIQDYLITLFYNNSILLYIYKCV</sequence>
<evidence type="ECO:0000259" key="1">
    <source>
        <dbReference type="PROSITE" id="PS50011"/>
    </source>
</evidence>
<reference evidence="2 3" key="1">
    <citation type="journal article" date="2022" name="Nat. Plants">
        <title>Genomes of leafy and leafless Platanthera orchids illuminate the evolution of mycoheterotrophy.</title>
        <authorList>
            <person name="Li M.H."/>
            <person name="Liu K.W."/>
            <person name="Li Z."/>
            <person name="Lu H.C."/>
            <person name="Ye Q.L."/>
            <person name="Zhang D."/>
            <person name="Wang J.Y."/>
            <person name="Li Y.F."/>
            <person name="Zhong Z.M."/>
            <person name="Liu X."/>
            <person name="Yu X."/>
            <person name="Liu D.K."/>
            <person name="Tu X.D."/>
            <person name="Liu B."/>
            <person name="Hao Y."/>
            <person name="Liao X.Y."/>
            <person name="Jiang Y.T."/>
            <person name="Sun W.H."/>
            <person name="Chen J."/>
            <person name="Chen Y.Q."/>
            <person name="Ai Y."/>
            <person name="Zhai J.W."/>
            <person name="Wu S.S."/>
            <person name="Zhou Z."/>
            <person name="Hsiao Y.Y."/>
            <person name="Wu W.L."/>
            <person name="Chen Y.Y."/>
            <person name="Lin Y.F."/>
            <person name="Hsu J.L."/>
            <person name="Li C.Y."/>
            <person name="Wang Z.W."/>
            <person name="Zhao X."/>
            <person name="Zhong W.Y."/>
            <person name="Ma X.K."/>
            <person name="Ma L."/>
            <person name="Huang J."/>
            <person name="Chen G.Z."/>
            <person name="Huang M.Z."/>
            <person name="Huang L."/>
            <person name="Peng D.H."/>
            <person name="Luo Y.B."/>
            <person name="Zou S.Q."/>
            <person name="Chen S.P."/>
            <person name="Lan S."/>
            <person name="Tsai W.C."/>
            <person name="Van de Peer Y."/>
            <person name="Liu Z.J."/>
        </authorList>
    </citation>
    <scope>NUCLEOTIDE SEQUENCE [LARGE SCALE GENOMIC DNA]</scope>
    <source>
        <strain evidence="2">Lor288</strain>
    </source>
</reference>
<proteinExistence type="predicted"/>
<dbReference type="Pfam" id="PF00069">
    <property type="entry name" value="Pkinase"/>
    <property type="match status" value="1"/>
</dbReference>
<dbReference type="SUPFAM" id="SSF56112">
    <property type="entry name" value="Protein kinase-like (PK-like)"/>
    <property type="match status" value="1"/>
</dbReference>
<organism evidence="2 3">
    <name type="scientific">Platanthera guangdongensis</name>
    <dbReference type="NCBI Taxonomy" id="2320717"/>
    <lineage>
        <taxon>Eukaryota</taxon>
        <taxon>Viridiplantae</taxon>
        <taxon>Streptophyta</taxon>
        <taxon>Embryophyta</taxon>
        <taxon>Tracheophyta</taxon>
        <taxon>Spermatophyta</taxon>
        <taxon>Magnoliopsida</taxon>
        <taxon>Liliopsida</taxon>
        <taxon>Asparagales</taxon>
        <taxon>Orchidaceae</taxon>
        <taxon>Orchidoideae</taxon>
        <taxon>Orchideae</taxon>
        <taxon>Orchidinae</taxon>
        <taxon>Platanthera</taxon>
    </lineage>
</organism>
<dbReference type="Proteomes" id="UP001412067">
    <property type="component" value="Unassembled WGS sequence"/>
</dbReference>
<gene>
    <name evidence="2" type="primary">NPK1</name>
    <name evidence="2" type="ORF">KSP40_PGU012561</name>
</gene>
<protein>
    <submittedName>
        <fullName evidence="2">Mitogen-activated protein kinase kinase kinase NPK1</fullName>
    </submittedName>
</protein>
<dbReference type="GO" id="GO:0016301">
    <property type="term" value="F:kinase activity"/>
    <property type="evidence" value="ECO:0007669"/>
    <property type="project" value="UniProtKB-KW"/>
</dbReference>
<name>A0ABR2LS21_9ASPA</name>
<evidence type="ECO:0000313" key="3">
    <source>
        <dbReference type="Proteomes" id="UP001412067"/>
    </source>
</evidence>
<dbReference type="PANTHER" id="PTHR48011">
    <property type="entry name" value="CCR4-NOT TRANSCRIPTIONAL COMPLEX SUBUNIT CAF120-RELATED"/>
    <property type="match status" value="1"/>
</dbReference>
<dbReference type="InterPro" id="IPR052751">
    <property type="entry name" value="Plant_MAPKKK"/>
</dbReference>
<keyword evidence="3" id="KW-1185">Reference proteome</keyword>
<dbReference type="InterPro" id="IPR011009">
    <property type="entry name" value="Kinase-like_dom_sf"/>
</dbReference>
<dbReference type="InterPro" id="IPR000719">
    <property type="entry name" value="Prot_kinase_dom"/>
</dbReference>
<keyword evidence="2" id="KW-0808">Transferase</keyword>